<evidence type="ECO:0000313" key="1">
    <source>
        <dbReference type="EMBL" id="ODN66906.1"/>
    </source>
</evidence>
<organism evidence="1 2">
    <name type="scientific">Methylophaga muralis</name>
    <dbReference type="NCBI Taxonomy" id="291169"/>
    <lineage>
        <taxon>Bacteria</taxon>
        <taxon>Pseudomonadati</taxon>
        <taxon>Pseudomonadota</taxon>
        <taxon>Gammaproteobacteria</taxon>
        <taxon>Thiotrichales</taxon>
        <taxon>Piscirickettsiaceae</taxon>
        <taxon>Methylophaga</taxon>
    </lineage>
</organism>
<evidence type="ECO:0000313" key="2">
    <source>
        <dbReference type="Proteomes" id="UP000094379"/>
    </source>
</evidence>
<evidence type="ECO:0008006" key="3">
    <source>
        <dbReference type="Google" id="ProtNLM"/>
    </source>
</evidence>
<protein>
    <recommendedName>
        <fullName evidence="3">EfeO-type cupredoxin-like domain-containing protein</fullName>
    </recommendedName>
</protein>
<dbReference type="Gene3D" id="2.60.40.420">
    <property type="entry name" value="Cupredoxins - blue copper proteins"/>
    <property type="match status" value="1"/>
</dbReference>
<dbReference type="AlphaFoldDB" id="A0A1E3GTL7"/>
<reference evidence="1 2" key="1">
    <citation type="submission" date="2016-07" db="EMBL/GenBank/DDBJ databases">
        <title>Draft Genome Sequence of Methylophaga muralis Bur 1.</title>
        <authorList>
            <person name="Vasilenko O.V."/>
            <person name="Doronina N.V."/>
            <person name="Shmareva M.N."/>
            <person name="Tarlachkov S.V."/>
            <person name="Mustakhimov I."/>
            <person name="Trotsenko Y.A."/>
        </authorList>
    </citation>
    <scope>NUCLEOTIDE SEQUENCE [LARGE SCALE GENOMIC DNA]</scope>
    <source>
        <strain evidence="1 2">Bur 1</strain>
    </source>
</reference>
<dbReference type="EMBL" id="MCRI01000012">
    <property type="protein sequence ID" value="ODN66906.1"/>
    <property type="molecule type" value="Genomic_DNA"/>
</dbReference>
<name>A0A1E3GTL7_9GAMM</name>
<proteinExistence type="predicted"/>
<dbReference type="SUPFAM" id="SSF49503">
    <property type="entry name" value="Cupredoxins"/>
    <property type="match status" value="1"/>
</dbReference>
<comment type="caution">
    <text evidence="1">The sequence shown here is derived from an EMBL/GenBank/DDBJ whole genome shotgun (WGS) entry which is preliminary data.</text>
</comment>
<dbReference type="InterPro" id="IPR008972">
    <property type="entry name" value="Cupredoxin"/>
</dbReference>
<dbReference type="STRING" id="291169.A9E74_01458"/>
<accession>A0A1E3GTL7</accession>
<gene>
    <name evidence="1" type="ORF">A9E74_01458</name>
</gene>
<keyword evidence="2" id="KW-1185">Reference proteome</keyword>
<dbReference type="Proteomes" id="UP000094379">
    <property type="component" value="Unassembled WGS sequence"/>
</dbReference>
<dbReference type="RefSeq" id="WP_069295924.1">
    <property type="nucleotide sequence ID" value="NZ_MCRI01000012.1"/>
</dbReference>
<sequence>MQLHAEIQKEADTKIHKVYLLHHDFEFDVYKASPGDIIEIINQSDISHSVYIETPDETIINIDEKLYVQTPGVSVRWKVPESGEFTLRCWIHPVIHAKLLISESID</sequence>